<sequence length="221" mass="26519">MKKKLIFIIFLIPTILYSQNYTDSIRADIAHLYLKEDIQKAFDETVRILKQKRKDYELNKLSMIIPVYRYCYKSILSNMSLDEQWIYLENNNLSFIPLPRKDFLDSSFYKNLLQEPRYIKKKNNIFLWIDFYLIDNTNNPIGYGNAESFYFFNKQYSGRTFVDIINELNITDMFIITDLYNMPVICKTKDGHVYVWESQGMDAGQLFSIEEYIKTNSNYFK</sequence>
<evidence type="ECO:0000313" key="2">
    <source>
        <dbReference type="Proteomes" id="UP000184480"/>
    </source>
</evidence>
<dbReference type="STRING" id="1346286.SAMN05444362_103145"/>
<gene>
    <name evidence="1" type="ORF">SAMN05444362_103145</name>
</gene>
<dbReference type="Proteomes" id="UP000184480">
    <property type="component" value="Unassembled WGS sequence"/>
</dbReference>
<proteinExistence type="predicted"/>
<name>A0A1M4YE46_9BACT</name>
<evidence type="ECO:0000313" key="1">
    <source>
        <dbReference type="EMBL" id="SHF03999.1"/>
    </source>
</evidence>
<organism evidence="1 2">
    <name type="scientific">Dysgonomonas macrotermitis</name>
    <dbReference type="NCBI Taxonomy" id="1346286"/>
    <lineage>
        <taxon>Bacteria</taxon>
        <taxon>Pseudomonadati</taxon>
        <taxon>Bacteroidota</taxon>
        <taxon>Bacteroidia</taxon>
        <taxon>Bacteroidales</taxon>
        <taxon>Dysgonomonadaceae</taxon>
        <taxon>Dysgonomonas</taxon>
    </lineage>
</organism>
<dbReference type="RefSeq" id="WP_062177454.1">
    <property type="nucleotide sequence ID" value="NZ_BBXL01000003.1"/>
</dbReference>
<keyword evidence="2" id="KW-1185">Reference proteome</keyword>
<dbReference type="EMBL" id="FQUC01000003">
    <property type="protein sequence ID" value="SHF03999.1"/>
    <property type="molecule type" value="Genomic_DNA"/>
</dbReference>
<dbReference type="AlphaFoldDB" id="A0A1M4YE46"/>
<protein>
    <submittedName>
        <fullName evidence="1">Uncharacterized protein</fullName>
    </submittedName>
</protein>
<accession>A0A1M4YE46</accession>
<reference evidence="2" key="1">
    <citation type="submission" date="2016-11" db="EMBL/GenBank/DDBJ databases">
        <authorList>
            <person name="Varghese N."/>
            <person name="Submissions S."/>
        </authorList>
    </citation>
    <scope>NUCLEOTIDE SEQUENCE [LARGE SCALE GENOMIC DNA]</scope>
    <source>
        <strain evidence="2">DSM 27370</strain>
    </source>
</reference>